<evidence type="ECO:0000256" key="1">
    <source>
        <dbReference type="SAM" id="MobiDB-lite"/>
    </source>
</evidence>
<evidence type="ECO:0000259" key="2">
    <source>
        <dbReference type="SMART" id="SM00421"/>
    </source>
</evidence>
<comment type="caution">
    <text evidence="3">The sequence shown here is derived from an EMBL/GenBank/DDBJ whole genome shotgun (WGS) entry which is preliminary data.</text>
</comment>
<accession>A0A923MK29</accession>
<dbReference type="GO" id="GO:0006355">
    <property type="term" value="P:regulation of DNA-templated transcription"/>
    <property type="evidence" value="ECO:0007669"/>
    <property type="project" value="InterPro"/>
</dbReference>
<dbReference type="Gene3D" id="1.10.10.10">
    <property type="entry name" value="Winged helix-like DNA-binding domain superfamily/Winged helix DNA-binding domain"/>
    <property type="match status" value="1"/>
</dbReference>
<organism evidence="3 4">
    <name type="scientific">Dysosmobacter segnis</name>
    <dbReference type="NCBI Taxonomy" id="2763042"/>
    <lineage>
        <taxon>Bacteria</taxon>
        <taxon>Bacillati</taxon>
        <taxon>Bacillota</taxon>
        <taxon>Clostridia</taxon>
        <taxon>Eubacteriales</taxon>
        <taxon>Oscillospiraceae</taxon>
        <taxon>Dysosmobacter</taxon>
    </lineage>
</organism>
<name>A0A923MK29_9FIRM</name>
<dbReference type="InterPro" id="IPR036388">
    <property type="entry name" value="WH-like_DNA-bd_sf"/>
</dbReference>
<reference evidence="3" key="1">
    <citation type="submission" date="2020-08" db="EMBL/GenBank/DDBJ databases">
        <title>Genome public.</title>
        <authorList>
            <person name="Liu C."/>
            <person name="Sun Q."/>
        </authorList>
    </citation>
    <scope>NUCLEOTIDE SEQUENCE</scope>
    <source>
        <strain evidence="3">BX15</strain>
    </source>
</reference>
<dbReference type="RefSeq" id="WP_187015929.1">
    <property type="nucleotide sequence ID" value="NZ_JACOQI010000021.1"/>
</dbReference>
<dbReference type="EMBL" id="JACOQI010000021">
    <property type="protein sequence ID" value="MBC5771738.1"/>
    <property type="molecule type" value="Genomic_DNA"/>
</dbReference>
<sequence length="376" mass="42286">MTVDELKARRKELLAQKKELCDGGSEALFMVEEELMDVNAHLRALTPGQRIGSKGGRVQVGLATDHQQFTDWAQEDQAGTDEGVDYRAAMVEALAESKDLMTETQWRVFELWATGMAVNQIAVKLGLNRGSVSRTLGRARARVQESASFRMAAARSQLPVRPVMEIDLGDKEIFKAVLPSLTEVQIVYLYLYYGEFLSCPEIALLINRNISTVSRTLHRAIKSIADSFDAVRVYITGMYALGDIAYRFYVGNNDLDELPIEPTPKQPCWGQETLKQQFHVTPQILQHPNPPPPAPTPPPTPTEEPRLDWTPNPHKLKEPVNTSLSRIETVKDGPRFGKLLSALLERRRVCGAKKEIIFDWLCRIFGSFVGWLGKKR</sequence>
<proteinExistence type="predicted"/>
<feature type="region of interest" description="Disordered" evidence="1">
    <location>
        <begin position="283"/>
        <end position="315"/>
    </location>
</feature>
<dbReference type="AlphaFoldDB" id="A0A923MK29"/>
<dbReference type="InterPro" id="IPR013324">
    <property type="entry name" value="RNA_pol_sigma_r3/r4-like"/>
</dbReference>
<dbReference type="InterPro" id="IPR000792">
    <property type="entry name" value="Tscrpt_reg_LuxR_C"/>
</dbReference>
<protein>
    <recommendedName>
        <fullName evidence="2">HTH luxR-type domain-containing protein</fullName>
    </recommendedName>
</protein>
<keyword evidence="4" id="KW-1185">Reference proteome</keyword>
<gene>
    <name evidence="3" type="ORF">H8Z83_15660</name>
</gene>
<feature type="compositionally biased region" description="Pro residues" evidence="1">
    <location>
        <begin position="288"/>
        <end position="302"/>
    </location>
</feature>
<evidence type="ECO:0000313" key="4">
    <source>
        <dbReference type="Proteomes" id="UP000620327"/>
    </source>
</evidence>
<dbReference type="SMART" id="SM00421">
    <property type="entry name" value="HTH_LUXR"/>
    <property type="match status" value="1"/>
</dbReference>
<dbReference type="Proteomes" id="UP000620327">
    <property type="component" value="Unassembled WGS sequence"/>
</dbReference>
<evidence type="ECO:0000313" key="3">
    <source>
        <dbReference type="EMBL" id="MBC5771738.1"/>
    </source>
</evidence>
<dbReference type="SUPFAM" id="SSF88659">
    <property type="entry name" value="Sigma3 and sigma4 domains of RNA polymerase sigma factors"/>
    <property type="match status" value="2"/>
</dbReference>
<feature type="domain" description="HTH luxR-type" evidence="2">
    <location>
        <begin position="98"/>
        <end position="157"/>
    </location>
</feature>